<gene>
    <name evidence="1" type="ORF">MCYG_06559</name>
</gene>
<reference evidence="2" key="1">
    <citation type="journal article" date="2012" name="MBio">
        <title>Comparative genome analysis of Trichophyton rubrum and related dermatophytes reveals candidate genes involved in infection.</title>
        <authorList>
            <person name="Martinez D.A."/>
            <person name="Oliver B.G."/>
            <person name="Graeser Y."/>
            <person name="Goldberg J.M."/>
            <person name="Li W."/>
            <person name="Martinez-Rossi N.M."/>
            <person name="Monod M."/>
            <person name="Shelest E."/>
            <person name="Barton R.C."/>
            <person name="Birch E."/>
            <person name="Brakhage A.A."/>
            <person name="Chen Z."/>
            <person name="Gurr S.J."/>
            <person name="Heiman D."/>
            <person name="Heitman J."/>
            <person name="Kosti I."/>
            <person name="Rossi A."/>
            <person name="Saif S."/>
            <person name="Samalova M."/>
            <person name="Saunders C.W."/>
            <person name="Shea T."/>
            <person name="Summerbell R.C."/>
            <person name="Xu J."/>
            <person name="Young S."/>
            <person name="Zeng Q."/>
            <person name="Birren B.W."/>
            <person name="Cuomo C.A."/>
            <person name="White T.C."/>
        </authorList>
    </citation>
    <scope>NUCLEOTIDE SEQUENCE [LARGE SCALE GENOMIC DNA]</scope>
    <source>
        <strain evidence="2">ATCC MYA-4605 / CBS 113480</strain>
    </source>
</reference>
<accession>C5FV06</accession>
<dbReference type="HOGENOM" id="CLU_2003382_0_0_1"/>
<dbReference type="RefSeq" id="XP_002844595.1">
    <property type="nucleotide sequence ID" value="XM_002844549.1"/>
</dbReference>
<dbReference type="EMBL" id="DS995706">
    <property type="protein sequence ID" value="EEQ33740.1"/>
    <property type="molecule type" value="Genomic_DNA"/>
</dbReference>
<keyword evidence="2" id="KW-1185">Reference proteome</keyword>
<dbReference type="GeneID" id="9222370"/>
<sequence>MAGYLYKENSLISGSSLKEYVACHLSSKVTLAFPSSKGNRVYRHWSAQAPSLFPRWNSKKNTKCMEYGFKSWTKKAVSSLYGAILANIKTIALFHAITTCLLEAKLNFHAGVRLQGAAGRLLQS</sequence>
<proteinExistence type="predicted"/>
<dbReference type="VEuPathDB" id="FungiDB:MCYG_06559"/>
<dbReference type="AlphaFoldDB" id="C5FV06"/>
<evidence type="ECO:0000313" key="1">
    <source>
        <dbReference type="EMBL" id="EEQ33740.1"/>
    </source>
</evidence>
<organism evidence="1 2">
    <name type="scientific">Arthroderma otae (strain ATCC MYA-4605 / CBS 113480)</name>
    <name type="common">Microsporum canis</name>
    <dbReference type="NCBI Taxonomy" id="554155"/>
    <lineage>
        <taxon>Eukaryota</taxon>
        <taxon>Fungi</taxon>
        <taxon>Dikarya</taxon>
        <taxon>Ascomycota</taxon>
        <taxon>Pezizomycotina</taxon>
        <taxon>Eurotiomycetes</taxon>
        <taxon>Eurotiomycetidae</taxon>
        <taxon>Onygenales</taxon>
        <taxon>Arthrodermataceae</taxon>
        <taxon>Microsporum</taxon>
    </lineage>
</organism>
<protein>
    <submittedName>
        <fullName evidence="1">Uncharacterized protein</fullName>
    </submittedName>
</protein>
<dbReference type="Proteomes" id="UP000002035">
    <property type="component" value="Unassembled WGS sequence"/>
</dbReference>
<name>C5FV06_ARTOC</name>
<evidence type="ECO:0000313" key="2">
    <source>
        <dbReference type="Proteomes" id="UP000002035"/>
    </source>
</evidence>